<comment type="caution">
    <text evidence="2">The sequence shown here is derived from an EMBL/GenBank/DDBJ whole genome shotgun (WGS) entry which is preliminary data.</text>
</comment>
<evidence type="ECO:0000313" key="2">
    <source>
        <dbReference type="EMBL" id="GEC15254.1"/>
    </source>
</evidence>
<dbReference type="AlphaFoldDB" id="A0A4Y3W8D6"/>
<feature type="region of interest" description="Disordered" evidence="1">
    <location>
        <begin position="1"/>
        <end position="22"/>
    </location>
</feature>
<sequence length="67" mass="7109">MVRAHNVQRAANPASGSTETEWRKADAQALNLALVAAWLQADQEAKDIALAVLRGEIDIAASASVPR</sequence>
<reference evidence="2 3" key="1">
    <citation type="submission" date="2019-06" db="EMBL/GenBank/DDBJ databases">
        <title>Whole genome shotgun sequence of Nitrobacter winogradskyi NBRC 14297.</title>
        <authorList>
            <person name="Hosoyama A."/>
            <person name="Uohara A."/>
            <person name="Ohji S."/>
            <person name="Ichikawa N."/>
        </authorList>
    </citation>
    <scope>NUCLEOTIDE SEQUENCE [LARGE SCALE GENOMIC DNA]</scope>
    <source>
        <strain evidence="2 3">NBRC 14297</strain>
    </source>
</reference>
<dbReference type="EMBL" id="BJNF01000027">
    <property type="protein sequence ID" value="GEC15254.1"/>
    <property type="molecule type" value="Genomic_DNA"/>
</dbReference>
<accession>A0A4Y3W8D6</accession>
<protein>
    <submittedName>
        <fullName evidence="2">Uncharacterized protein</fullName>
    </submittedName>
</protein>
<gene>
    <name evidence="2" type="ORF">NWI01_11460</name>
</gene>
<evidence type="ECO:0000313" key="3">
    <source>
        <dbReference type="Proteomes" id="UP000318825"/>
    </source>
</evidence>
<proteinExistence type="predicted"/>
<dbReference type="Proteomes" id="UP000318825">
    <property type="component" value="Unassembled WGS sequence"/>
</dbReference>
<organism evidence="2 3">
    <name type="scientific">Nitrobacter winogradskyi</name>
    <name type="common">Nitrobacter agilis</name>
    <dbReference type="NCBI Taxonomy" id="913"/>
    <lineage>
        <taxon>Bacteria</taxon>
        <taxon>Pseudomonadati</taxon>
        <taxon>Pseudomonadota</taxon>
        <taxon>Alphaproteobacteria</taxon>
        <taxon>Hyphomicrobiales</taxon>
        <taxon>Nitrobacteraceae</taxon>
        <taxon>Nitrobacter</taxon>
    </lineage>
</organism>
<name>A0A4Y3W8D6_NITWI</name>
<evidence type="ECO:0000256" key="1">
    <source>
        <dbReference type="SAM" id="MobiDB-lite"/>
    </source>
</evidence>